<reference evidence="2 3" key="1">
    <citation type="submission" date="2016-10" db="EMBL/GenBank/DDBJ databases">
        <authorList>
            <person name="de Groot N.N."/>
        </authorList>
    </citation>
    <scope>NUCLEOTIDE SEQUENCE [LARGE SCALE GENOMIC DNA]</scope>
    <source>
        <strain evidence="2 3">DSM 17890</strain>
    </source>
</reference>
<dbReference type="Gene3D" id="2.60.120.260">
    <property type="entry name" value="Galactose-binding domain-like"/>
    <property type="match status" value="1"/>
</dbReference>
<dbReference type="Proteomes" id="UP000199118">
    <property type="component" value="Unassembled WGS sequence"/>
</dbReference>
<feature type="region of interest" description="Disordered" evidence="1">
    <location>
        <begin position="201"/>
        <end position="220"/>
    </location>
</feature>
<proteinExistence type="predicted"/>
<dbReference type="AlphaFoldDB" id="A0A1H3FN79"/>
<gene>
    <name evidence="2" type="ORF">SAMN05444336_11322</name>
</gene>
<feature type="region of interest" description="Disordered" evidence="1">
    <location>
        <begin position="351"/>
        <end position="371"/>
    </location>
</feature>
<dbReference type="RefSeq" id="WP_092685397.1">
    <property type="nucleotide sequence ID" value="NZ_FNMZ01000013.1"/>
</dbReference>
<name>A0A1H3FN79_9RHOB</name>
<accession>A0A1H3FN79</accession>
<organism evidence="2 3">
    <name type="scientific">Albimonas donghaensis</name>
    <dbReference type="NCBI Taxonomy" id="356660"/>
    <lineage>
        <taxon>Bacteria</taxon>
        <taxon>Pseudomonadati</taxon>
        <taxon>Pseudomonadota</taxon>
        <taxon>Alphaproteobacteria</taxon>
        <taxon>Rhodobacterales</taxon>
        <taxon>Paracoccaceae</taxon>
        <taxon>Albimonas</taxon>
    </lineage>
</organism>
<evidence type="ECO:0000313" key="3">
    <source>
        <dbReference type="Proteomes" id="UP000199118"/>
    </source>
</evidence>
<keyword evidence="3" id="KW-1185">Reference proteome</keyword>
<evidence type="ECO:0000256" key="1">
    <source>
        <dbReference type="SAM" id="MobiDB-lite"/>
    </source>
</evidence>
<dbReference type="Gene3D" id="3.20.20.80">
    <property type="entry name" value="Glycosidases"/>
    <property type="match status" value="1"/>
</dbReference>
<evidence type="ECO:0000313" key="2">
    <source>
        <dbReference type="EMBL" id="SDX92257.1"/>
    </source>
</evidence>
<sequence>MPVTPPAWTPAHARPPRGRGRRLAGLAILILSGLALLGAGSEGARSQEARFAVTETVINPDLPPVAATLIGRGLANGSRLVEGGGFEPTIYRNGFLATEDAPDRVIGDPQAISRYYSLRDGALDGAEVDVWRIENGAFRLVRRDRIAEGGFHASGWDKVGHGKEQMIPGDRTRIELSWEPWYRPDADTWFMLRAIGPDGALSPASETAQARSPAGDARRKKEAFPGMIAFGDDLKIGAKGAATAPAAPRDLEVTRDADGASWLSWRPGQGGTKAKGYALYRSWTPPARHAGHFLGLEGGAGGAAVRKGDLIMLRKAFTELSRESFANDRIWDSRGRRALLTRAITDWPDPGADPDERWSLRPHAAGTPVTDPGETYLELRLGFGKTATLQGGVVGSPDQDWYEVLRPGQAYRVEAWLRSERPGRAVFGFDNSGAYRKSIRPIIFETGPTWRKVSAEFTPPTMLDKGRNGLVLTLTGPGVFDVDNFRIYRADTPYLDLMSEDYDRIEASGMSALRTHALVRTEVKTYDLAQLTNAGGLAGGTDRSATLPQQLGIMDRAGVDPWLQIEPHLTPEEWTGLVEYLAAPAGAGPWAAKRARQGRAAPWTDAFDRIYFELGNETWNGIFRPWIFEGMRDAVTGDRYKAGEVYGMFQEQVIAALRASPWWAKAGLDDKVTFVIGGRNGSSYGSDAARFSPGSDLITVAPYIGGWDAGQNLTKLEPASYFTHLNWVSQSSLPKARQQVEYASRLSRETGRRIEVGTYESGPGYVMKVDGKRLNDEQSRIQEQVMKSQATGTATLDNFLAQAEVGYRLQNFFAFDDGLRWTTHALWQDGGQTYPSWKLISLLNREGLGDMVKVDTLATPTADLPKARRRREVDDAPLTAVYATRKGDRLNVFVLSRRIPDYPVKGDDGCTPVEIALPFRSAAKVTLHRMAAPYDAENVTADNVKIETLDLAPPADPARFKMGEATGAPACGLPAAAAFLYVFEGVK</sequence>
<dbReference type="OrthoDB" id="7783360at2"/>
<dbReference type="EMBL" id="FNMZ01000013">
    <property type="protein sequence ID" value="SDX92257.1"/>
    <property type="molecule type" value="Genomic_DNA"/>
</dbReference>
<protein>
    <recommendedName>
        <fullName evidence="4">Carbohydrate binding domain-containing protein</fullName>
    </recommendedName>
</protein>
<evidence type="ECO:0008006" key="4">
    <source>
        <dbReference type="Google" id="ProtNLM"/>
    </source>
</evidence>